<dbReference type="Proteomes" id="UP000449547">
    <property type="component" value="Unassembled WGS sequence"/>
</dbReference>
<dbReference type="InterPro" id="IPR011701">
    <property type="entry name" value="MFS"/>
</dbReference>
<keyword evidence="5 6" id="KW-0472">Membrane</keyword>
<keyword evidence="2" id="KW-0813">Transport</keyword>
<organism evidence="8 9">
    <name type="scientific">Diutina rugosa</name>
    <name type="common">Yeast</name>
    <name type="synonym">Candida rugosa</name>
    <dbReference type="NCBI Taxonomy" id="5481"/>
    <lineage>
        <taxon>Eukaryota</taxon>
        <taxon>Fungi</taxon>
        <taxon>Dikarya</taxon>
        <taxon>Ascomycota</taxon>
        <taxon>Saccharomycotina</taxon>
        <taxon>Pichiomycetes</taxon>
        <taxon>Debaryomycetaceae</taxon>
        <taxon>Diutina</taxon>
    </lineage>
</organism>
<name>A0A642UN61_DIURU</name>
<keyword evidence="3 6" id="KW-0812">Transmembrane</keyword>
<dbReference type="InterPro" id="IPR036259">
    <property type="entry name" value="MFS_trans_sf"/>
</dbReference>
<evidence type="ECO:0000313" key="8">
    <source>
        <dbReference type="EMBL" id="KAA8902166.1"/>
    </source>
</evidence>
<dbReference type="EMBL" id="SWFT01000092">
    <property type="protein sequence ID" value="KAA8902166.1"/>
    <property type="molecule type" value="Genomic_DNA"/>
</dbReference>
<dbReference type="PROSITE" id="PS50850">
    <property type="entry name" value="MFS"/>
    <property type="match status" value="1"/>
</dbReference>
<dbReference type="AlphaFoldDB" id="A0A642UN61"/>
<evidence type="ECO:0000313" key="9">
    <source>
        <dbReference type="Proteomes" id="UP000449547"/>
    </source>
</evidence>
<feature type="transmembrane region" description="Helical" evidence="6">
    <location>
        <begin position="392"/>
        <end position="413"/>
    </location>
</feature>
<evidence type="ECO:0000256" key="4">
    <source>
        <dbReference type="ARBA" id="ARBA00022989"/>
    </source>
</evidence>
<protein>
    <recommendedName>
        <fullName evidence="7">Major facilitator superfamily (MFS) profile domain-containing protein</fullName>
    </recommendedName>
</protein>
<feature type="transmembrane region" description="Helical" evidence="6">
    <location>
        <begin position="95"/>
        <end position="128"/>
    </location>
</feature>
<feature type="transmembrane region" description="Helical" evidence="6">
    <location>
        <begin position="193"/>
        <end position="212"/>
    </location>
</feature>
<dbReference type="OMA" id="CALYACI"/>
<feature type="transmembrane region" description="Helical" evidence="6">
    <location>
        <begin position="149"/>
        <end position="173"/>
    </location>
</feature>
<comment type="subcellular location">
    <subcellularLocation>
        <location evidence="1">Membrane</location>
        <topology evidence="1">Multi-pass membrane protein</topology>
    </subcellularLocation>
</comment>
<feature type="domain" description="Major facilitator superfamily (MFS) profile" evidence="7">
    <location>
        <begin position="25"/>
        <end position="478"/>
    </location>
</feature>
<evidence type="ECO:0000256" key="6">
    <source>
        <dbReference type="SAM" id="Phobius"/>
    </source>
</evidence>
<proteinExistence type="predicted"/>
<dbReference type="Gene3D" id="1.20.1250.20">
    <property type="entry name" value="MFS general substrate transporter like domains"/>
    <property type="match status" value="1"/>
</dbReference>
<feature type="transmembrane region" description="Helical" evidence="6">
    <location>
        <begin position="361"/>
        <end position="380"/>
    </location>
</feature>
<reference evidence="8 9" key="1">
    <citation type="submission" date="2019-07" db="EMBL/GenBank/DDBJ databases">
        <title>Genome assembly of two rare yeast pathogens: Diutina rugosa and Trichomonascus ciferrii.</title>
        <authorList>
            <person name="Mixao V."/>
            <person name="Saus E."/>
            <person name="Hansen A."/>
            <person name="Lass-Flor C."/>
            <person name="Gabaldon T."/>
        </authorList>
    </citation>
    <scope>NUCLEOTIDE SEQUENCE [LARGE SCALE GENOMIC DNA]</scope>
    <source>
        <strain evidence="8 9">CBS 613</strain>
    </source>
</reference>
<evidence type="ECO:0000259" key="7">
    <source>
        <dbReference type="PROSITE" id="PS50850"/>
    </source>
</evidence>
<sequence length="483" mass="52944">MSPTQDAVVRVVTSDIEQAGFGRYQYYVLAVGGLGRFYDNFWMFAISLISLPVSREFSSHNVAWTVFAKYVGLTVGCVVWPLAADRYGRLKAFNYSLISAGVCGLLASFAHSFFLLCVLLLFVGFNIGGNQPVASMLVVEEIPPSHQHWILYESIAWGLGSFTAAMIGWPLVAKHTCVDAVDCIPNDNKGWRYAYSIFGILTIVMFAGSRMLPVRESPKYVASKGDFTETESILNHIARSNGTRVAVNYTGEHSVSDNALQGNIKASWKERVHQSIGSTKTQVSDLLHGDLRRTTIRLWLIWALCGMGYPLFSSFLPIYLNTKASTLNQTYRDYAIQSVFSIPSGVVAGKLAQNPRLGRKGIGALGGVLTGMFMYLFILAKPSKEDTIFSSYLLYNCGISFTTTLLYGAMYAYTPEVYPLSKRAIGSAMCSFWNRSFGLLGPLTSLTMTLSSGAPVYLSGALFMTAGCLFLTLPLETRGVAAQ</sequence>
<feature type="transmembrane region" description="Helical" evidence="6">
    <location>
        <begin position="456"/>
        <end position="475"/>
    </location>
</feature>
<dbReference type="OrthoDB" id="4139357at2759"/>
<accession>A0A642UN61</accession>
<dbReference type="PANTHER" id="PTHR23511">
    <property type="entry name" value="SYNAPTIC VESICLE GLYCOPROTEIN 2"/>
    <property type="match status" value="1"/>
</dbReference>
<comment type="caution">
    <text evidence="8">The sequence shown here is derived from an EMBL/GenBank/DDBJ whole genome shotgun (WGS) entry which is preliminary data.</text>
</comment>
<dbReference type="GO" id="GO:0016020">
    <property type="term" value="C:membrane"/>
    <property type="evidence" value="ECO:0007669"/>
    <property type="project" value="UniProtKB-SubCell"/>
</dbReference>
<feature type="transmembrane region" description="Helical" evidence="6">
    <location>
        <begin position="298"/>
        <end position="320"/>
    </location>
</feature>
<keyword evidence="4 6" id="KW-1133">Transmembrane helix</keyword>
<evidence type="ECO:0000256" key="5">
    <source>
        <dbReference type="ARBA" id="ARBA00023136"/>
    </source>
</evidence>
<evidence type="ECO:0000256" key="3">
    <source>
        <dbReference type="ARBA" id="ARBA00022692"/>
    </source>
</evidence>
<dbReference type="InterPro" id="IPR020846">
    <property type="entry name" value="MFS_dom"/>
</dbReference>
<dbReference type="SUPFAM" id="SSF103473">
    <property type="entry name" value="MFS general substrate transporter"/>
    <property type="match status" value="1"/>
</dbReference>
<evidence type="ECO:0000256" key="1">
    <source>
        <dbReference type="ARBA" id="ARBA00004141"/>
    </source>
</evidence>
<gene>
    <name evidence="8" type="ORF">DIURU_002960</name>
</gene>
<feature type="transmembrane region" description="Helical" evidence="6">
    <location>
        <begin position="24"/>
        <end position="49"/>
    </location>
</feature>
<keyword evidence="9" id="KW-1185">Reference proteome</keyword>
<dbReference type="RefSeq" id="XP_034012248.1">
    <property type="nucleotide sequence ID" value="XM_034155669.1"/>
</dbReference>
<dbReference type="PANTHER" id="PTHR23511:SF5">
    <property type="entry name" value="MAJOR FACILITATOR-TYPE TRANSPORTER HXNZ-RELATED"/>
    <property type="match status" value="1"/>
</dbReference>
<feature type="transmembrane region" description="Helical" evidence="6">
    <location>
        <begin position="61"/>
        <end position="83"/>
    </location>
</feature>
<dbReference type="GeneID" id="54781611"/>
<dbReference type="VEuPathDB" id="FungiDB:DIURU_002960"/>
<dbReference type="Pfam" id="PF07690">
    <property type="entry name" value="MFS_1"/>
    <property type="match status" value="1"/>
</dbReference>
<dbReference type="GO" id="GO:0022857">
    <property type="term" value="F:transmembrane transporter activity"/>
    <property type="evidence" value="ECO:0007669"/>
    <property type="project" value="InterPro"/>
</dbReference>
<evidence type="ECO:0000256" key="2">
    <source>
        <dbReference type="ARBA" id="ARBA00022448"/>
    </source>
</evidence>